<keyword evidence="3" id="KW-1185">Reference proteome</keyword>
<dbReference type="RefSeq" id="WP_268112741.1">
    <property type="nucleotide sequence ID" value="NZ_JAPPUX010000004.1"/>
</dbReference>
<gene>
    <name evidence="2" type="ORF">NYO98_16060</name>
</gene>
<evidence type="ECO:0008006" key="4">
    <source>
        <dbReference type="Google" id="ProtNLM"/>
    </source>
</evidence>
<proteinExistence type="predicted"/>
<feature type="chain" id="PRO_5045288576" description="Peptidase MA superfamily protein" evidence="1">
    <location>
        <begin position="21"/>
        <end position="414"/>
    </location>
</feature>
<evidence type="ECO:0000313" key="2">
    <source>
        <dbReference type="EMBL" id="MCY4727804.1"/>
    </source>
</evidence>
<comment type="caution">
    <text evidence="2">The sequence shown here is derived from an EMBL/GenBank/DDBJ whole genome shotgun (WGS) entry which is preliminary data.</text>
</comment>
<evidence type="ECO:0000256" key="1">
    <source>
        <dbReference type="SAM" id="SignalP"/>
    </source>
</evidence>
<reference evidence="2" key="1">
    <citation type="submission" date="2022-08" db="EMBL/GenBank/DDBJ databases">
        <title>Genome sequencing of Nocardioides sp. STR2.</title>
        <authorList>
            <person name="So Y."/>
        </authorList>
    </citation>
    <scope>NUCLEOTIDE SEQUENCE</scope>
    <source>
        <strain evidence="2">STR2</strain>
    </source>
</reference>
<accession>A0ABT4CFS6</accession>
<keyword evidence="1" id="KW-0732">Signal</keyword>
<dbReference type="EMBL" id="JAPPUX010000004">
    <property type="protein sequence ID" value="MCY4727804.1"/>
    <property type="molecule type" value="Genomic_DNA"/>
</dbReference>
<organism evidence="2 3">
    <name type="scientific">Nocardioides pini</name>
    <dbReference type="NCBI Taxonomy" id="2975053"/>
    <lineage>
        <taxon>Bacteria</taxon>
        <taxon>Bacillati</taxon>
        <taxon>Actinomycetota</taxon>
        <taxon>Actinomycetes</taxon>
        <taxon>Propionibacteriales</taxon>
        <taxon>Nocardioidaceae</taxon>
        <taxon>Nocardioides</taxon>
    </lineage>
</organism>
<dbReference type="Proteomes" id="UP001074726">
    <property type="component" value="Unassembled WGS sequence"/>
</dbReference>
<evidence type="ECO:0000313" key="3">
    <source>
        <dbReference type="Proteomes" id="UP001074726"/>
    </source>
</evidence>
<protein>
    <recommendedName>
        <fullName evidence="4">Peptidase MA superfamily protein</fullName>
    </recommendedName>
</protein>
<feature type="signal peptide" evidence="1">
    <location>
        <begin position="1"/>
        <end position="20"/>
    </location>
</feature>
<sequence>MRASRVWLACLLLVPTLACEAGGQPPADTPARDRAAGSAAAAGGDESLRAEALSLLDERERALVEGDREAFLATVDPDELGFSATQARWFDNLARLPVGDVSFELGDEEALADDFDDGELRLPVDFTMRLRGFDSRPVTDKMVWTFVHRDGDVLLVGDRDEEVDLVNGWIPAPWDLAHIEVRRSGGILAVFDEDTSQHATYVMSDLADATAVVRRHFPEWSGRYVAYGTSDTTGIAEMSGMTVDQTAGVAFPVLARPDGPVAAYRFAVNPTVVGDVLARGLVFRHELAHVALGPTDDRSPVWLVEGAAEYVARSTMPVDERRRIAAYQLGGASARTLEPTRSFYRDPTLSYNLAAVVCDYVATTRGVAALWDLVRSFRTARVFSAAQTEGVVRRELGLSTRELSAQALAWARSA</sequence>
<name>A0ABT4CFS6_9ACTN</name>